<name>A0A0J8D5J6_CLOCY</name>
<evidence type="ECO:0000313" key="3">
    <source>
        <dbReference type="Proteomes" id="UP000036756"/>
    </source>
</evidence>
<dbReference type="STRING" id="1121307.CLCY_2c01700"/>
<reference evidence="2 3" key="1">
    <citation type="submission" date="2015-06" db="EMBL/GenBank/DDBJ databases">
        <title>Draft genome sequence of the purine-degrading Clostridium cylindrosporum HC-1 (DSM 605).</title>
        <authorList>
            <person name="Poehlein A."/>
            <person name="Schiel-Bengelsdorf B."/>
            <person name="Bengelsdorf F."/>
            <person name="Daniel R."/>
            <person name="Duerre P."/>
        </authorList>
    </citation>
    <scope>NUCLEOTIDE SEQUENCE [LARGE SCALE GENOMIC DNA]</scope>
    <source>
        <strain evidence="2 3">DSM 605</strain>
    </source>
</reference>
<dbReference type="RefSeq" id="WP_048570850.1">
    <property type="nucleotide sequence ID" value="NZ_LFVU01000027.1"/>
</dbReference>
<dbReference type="PANTHER" id="PTHR37313:SF2">
    <property type="entry name" value="UPF0749 PROTEIN YLXX"/>
    <property type="match status" value="1"/>
</dbReference>
<comment type="similarity">
    <text evidence="1">Belongs to the UPF0749 family.</text>
</comment>
<dbReference type="InterPro" id="IPR010273">
    <property type="entry name" value="DUF881"/>
</dbReference>
<sequence length="250" mass="28030">MKINEGKLLLLLIGILSGILLVIFIVNNSSEATKILTYNQYKDMKIKSNSLKAENRGLYNKLFDLQKKLNEYQHSGEETDDKVNKAIKEELKYIKLFYGITEVEGPGATITLDDNRKIAYSDSRELTNIAVQNSVVHNVDLFEIVNELRNSGAEAIAINGYRIVAESTITCEGPTIMIDGNNIVPPFEIDVIGDVNALEYTISSQENKFGDVSRRGLLVKVENFKDKTLPRFQGKDGINYMKEVKEGSSK</sequence>
<evidence type="ECO:0008006" key="4">
    <source>
        <dbReference type="Google" id="ProtNLM"/>
    </source>
</evidence>
<protein>
    <recommendedName>
        <fullName evidence="4">Division initiation protein</fullName>
    </recommendedName>
</protein>
<evidence type="ECO:0000256" key="1">
    <source>
        <dbReference type="ARBA" id="ARBA00009108"/>
    </source>
</evidence>
<dbReference type="AlphaFoldDB" id="A0A0J8D5J6"/>
<comment type="caution">
    <text evidence="2">The sequence shown here is derived from an EMBL/GenBank/DDBJ whole genome shotgun (WGS) entry which is preliminary data.</text>
</comment>
<dbReference type="Proteomes" id="UP000036756">
    <property type="component" value="Unassembled WGS sequence"/>
</dbReference>
<gene>
    <name evidence="2" type="ORF">CLCY_2c01700</name>
</gene>
<proteinExistence type="inferred from homology"/>
<dbReference type="Pfam" id="PF05949">
    <property type="entry name" value="DUF881"/>
    <property type="match status" value="1"/>
</dbReference>
<dbReference type="EMBL" id="LFVU01000027">
    <property type="protein sequence ID" value="KMT21410.1"/>
    <property type="molecule type" value="Genomic_DNA"/>
</dbReference>
<dbReference type="PATRIC" id="fig|1121307.3.peg.1027"/>
<dbReference type="Gene3D" id="3.30.70.1880">
    <property type="entry name" value="Protein of unknown function DUF881"/>
    <property type="match status" value="1"/>
</dbReference>
<accession>A0A0J8D5J6</accession>
<dbReference type="PANTHER" id="PTHR37313">
    <property type="entry name" value="UPF0749 PROTEIN RV1825"/>
    <property type="match status" value="1"/>
</dbReference>
<evidence type="ECO:0000313" key="2">
    <source>
        <dbReference type="EMBL" id="KMT21410.1"/>
    </source>
</evidence>
<keyword evidence="3" id="KW-1185">Reference proteome</keyword>
<organism evidence="2 3">
    <name type="scientific">Clostridium cylindrosporum DSM 605</name>
    <dbReference type="NCBI Taxonomy" id="1121307"/>
    <lineage>
        <taxon>Bacteria</taxon>
        <taxon>Bacillati</taxon>
        <taxon>Bacillota</taxon>
        <taxon>Clostridia</taxon>
        <taxon>Eubacteriales</taxon>
        <taxon>Clostridiaceae</taxon>
        <taxon>Clostridium</taxon>
    </lineage>
</organism>